<dbReference type="EMBL" id="JPOX01000010">
    <property type="protein sequence ID" value="KFX49284.1"/>
    <property type="molecule type" value="Genomic_DNA"/>
</dbReference>
<dbReference type="PANTHER" id="PTHR36587:SF2">
    <property type="entry name" value="EXPRESSION SITE-ASSOCIATED GENE 3 (ESAG3)-LIKE PROTEIN"/>
    <property type="match status" value="1"/>
</dbReference>
<proteinExistence type="predicted"/>
<feature type="region of interest" description="Disordered" evidence="1">
    <location>
        <begin position="302"/>
        <end position="330"/>
    </location>
</feature>
<feature type="region of interest" description="Disordered" evidence="1">
    <location>
        <begin position="147"/>
        <end position="167"/>
    </location>
</feature>
<evidence type="ECO:0000313" key="2">
    <source>
        <dbReference type="EMBL" id="KFX49284.1"/>
    </source>
</evidence>
<feature type="compositionally biased region" description="Basic and acidic residues" evidence="1">
    <location>
        <begin position="147"/>
        <end position="163"/>
    </location>
</feature>
<feature type="region of interest" description="Disordered" evidence="1">
    <location>
        <begin position="1"/>
        <end position="26"/>
    </location>
</feature>
<reference evidence="2" key="1">
    <citation type="journal article" date="2014" name="PLoS Genet.">
        <title>Signature Gene Expression Reveals Novel Clues to the Molecular Mechanisms of Dimorphic Transition in Penicillium marneffei.</title>
        <authorList>
            <person name="Yang E."/>
            <person name="Wang G."/>
            <person name="Cai J."/>
            <person name="Woo P.C."/>
            <person name="Lau S.K."/>
            <person name="Yuen K.-Y."/>
            <person name="Chow W.-N."/>
            <person name="Lin X."/>
        </authorList>
    </citation>
    <scope>NUCLEOTIDE SEQUENCE [LARGE SCALE GENOMIC DNA]</scope>
    <source>
        <strain evidence="2">PM1</strain>
    </source>
</reference>
<name>A0A093VH13_TALMA</name>
<gene>
    <name evidence="2" type="ORF">GQ26_0102690</name>
</gene>
<dbReference type="eggNOG" id="ENOG502SKZD">
    <property type="taxonomic scope" value="Eukaryota"/>
</dbReference>
<accession>A0A093VH13</accession>
<dbReference type="Gene3D" id="6.10.250.2790">
    <property type="match status" value="1"/>
</dbReference>
<dbReference type="HOGENOM" id="CLU_331262_0_0_1"/>
<protein>
    <submittedName>
        <fullName evidence="2">Uncharacterized protein</fullName>
    </submittedName>
</protein>
<evidence type="ECO:0000256" key="1">
    <source>
        <dbReference type="SAM" id="MobiDB-lite"/>
    </source>
</evidence>
<dbReference type="CDD" id="cd22997">
    <property type="entry name" value="GT_LH"/>
    <property type="match status" value="1"/>
</dbReference>
<comment type="caution">
    <text evidence="2">The sequence shown here is derived from an EMBL/GenBank/DDBJ whole genome shotgun (WGS) entry which is preliminary data.</text>
</comment>
<sequence length="865" mass="97022">MAQPSQQSYAGAATKDGTALAPATQSQLDSSLRHFTESSFDPVDFLNDNLPPLTLSASQSHPTRVPNSVSLAELSSRSQSLVSQLGTQNVRLSGNLTQLTEEILRSGGRLAYEVEVLRGEAISLADALTENLHDDIIKFAPEGQDVREQRNEEVADENGEKETIPNLPNEPEFIAQLRILGQVRARLEEVIQTFGDAMEWPLPPSELSITSSFISVSAPEPGTESYSREEKGQEIAKKLRTEITELLESNGGGDAGLAAATERLERLRNLATIWKGTAEEKARTRFLDGLARIIDDRRKALENQRDRASKKARSSMEQIAEERDSGPGGLFRGLQRIRDEIYLDFGGSSGHSLKGPGGQSWSPVPDFDPSENSFHLLIFASPKNAQLCRTITSSMILEYPPFTLLRPKPESRKGATAKQAAVEKIESMLTFLKTNERIGERDLLLIVDSDDTVFQLPHEILIDRYLEITRQKNEHLRSKYGTKVLVNPENENDRYTVQKYTQRALFAARKDCSSNLTDSAACASVPQSPLPPDIYGLKTDKKRDGTLNRPRWIESGAVMGQTSDLIPIYERVLEEMKKQPLRANEQLILTNMFGAQEYSREIERRKAGSPFKDWLWDHMGILDATNVTKVRAHIQPGAQHEFGMGLDYEGQLFLSTRKTLGDIEWLRYRDSRKVSSVQIQHGIPRENLWNPFIKVKLSNSLSSKTANMTSIDVLPPSWNLRGATCRSPHTSRQRQYLHSYTPVARQVSDKLFGLTRGSIHGLERYCATMCDLHQKKGGVWTDNDEWMSFEDLCSGLEVPIFDDELGPWGGEKTSALRAVYNLWGKLMAGKGPKYKKLGEMRSEAEEIERFILGIEDDDEEEPDTE</sequence>
<dbReference type="PANTHER" id="PTHR36587">
    <property type="entry name" value="EXPRESSION SITE-ASSOCIATED GENE 3 (ESAG3)-LIKE PROTEIN"/>
    <property type="match status" value="1"/>
</dbReference>
<organism evidence="2">
    <name type="scientific">Talaromyces marneffei PM1</name>
    <dbReference type="NCBI Taxonomy" id="1077442"/>
    <lineage>
        <taxon>Eukaryota</taxon>
        <taxon>Fungi</taxon>
        <taxon>Dikarya</taxon>
        <taxon>Ascomycota</taxon>
        <taxon>Pezizomycotina</taxon>
        <taxon>Eurotiomycetes</taxon>
        <taxon>Eurotiomycetidae</taxon>
        <taxon>Eurotiales</taxon>
        <taxon>Trichocomaceae</taxon>
        <taxon>Talaromyces</taxon>
        <taxon>Talaromyces sect. Talaromyces</taxon>
    </lineage>
</organism>
<dbReference type="AlphaFoldDB" id="A0A093VH13"/>